<comment type="caution">
    <text evidence="1">The sequence shown here is derived from an EMBL/GenBank/DDBJ whole genome shotgun (WGS) entry which is preliminary data.</text>
</comment>
<name>A0ACC7MDM2_9BURK</name>
<proteinExistence type="predicted"/>
<dbReference type="EMBL" id="JASNRB020000012">
    <property type="protein sequence ID" value="MFJ1469992.1"/>
    <property type="molecule type" value="Genomic_DNA"/>
</dbReference>
<evidence type="ECO:0000313" key="2">
    <source>
        <dbReference type="Proteomes" id="UP001168096"/>
    </source>
</evidence>
<gene>
    <name evidence="1" type="ORF">QPK29_019955</name>
</gene>
<dbReference type="Proteomes" id="UP001168096">
    <property type="component" value="Unassembled WGS sequence"/>
</dbReference>
<evidence type="ECO:0000313" key="1">
    <source>
        <dbReference type="EMBL" id="MFJ1469992.1"/>
    </source>
</evidence>
<organism evidence="1 2">
    <name type="scientific">Massilia orientalis</name>
    <dbReference type="NCBI Taxonomy" id="3050128"/>
    <lineage>
        <taxon>Bacteria</taxon>
        <taxon>Pseudomonadati</taxon>
        <taxon>Pseudomonadota</taxon>
        <taxon>Betaproteobacteria</taxon>
        <taxon>Burkholderiales</taxon>
        <taxon>Oxalobacteraceae</taxon>
        <taxon>Telluria group</taxon>
        <taxon>Massilia</taxon>
    </lineage>
</organism>
<sequence length="91" mass="9446">MTTTRGKTGACTLARPPEAITLLDIYRAAEAPPAAIPHAYPLQPDCPVSVAIRPAMTGMLDHAQVAFEAALGQQTLAALLTEIHTANGAPD</sequence>
<accession>A0ACC7MDM2</accession>
<keyword evidence="2" id="KW-1185">Reference proteome</keyword>
<reference evidence="1" key="1">
    <citation type="submission" date="2024-11" db="EMBL/GenBank/DDBJ databases">
        <title>Description of Massilia orientalis sp. nov., isolated from rhizosphere soil of Ageratina adenophora.</title>
        <authorList>
            <person name="Wang Y."/>
        </authorList>
    </citation>
    <scope>NUCLEOTIDE SEQUENCE</scope>
    <source>
        <strain evidence="1">YIM B02787</strain>
    </source>
</reference>
<protein>
    <submittedName>
        <fullName evidence="1">Rrf2 family transcriptional regulator</fullName>
    </submittedName>
</protein>